<dbReference type="RefSeq" id="WP_062148843.1">
    <property type="nucleotide sequence ID" value="NZ_CP012373.2"/>
</dbReference>
<evidence type="ECO:0000313" key="2">
    <source>
        <dbReference type="Proteomes" id="UP000234271"/>
    </source>
</evidence>
<dbReference type="EMBL" id="CP018889">
    <property type="protein sequence ID" value="AUI67764.1"/>
    <property type="molecule type" value="Genomic_DNA"/>
</dbReference>
<accession>A0A2N9YBF3</accession>
<gene>
    <name evidence="1" type="ORF">BLE401_02990</name>
</gene>
<dbReference type="KEGG" id="blep:AL038_03050"/>
<name>A0A2N9YBF3_9GAMM</name>
<reference evidence="2" key="1">
    <citation type="submission" date="2016-12" db="EMBL/GenBank/DDBJ databases">
        <title>Complete Genome Sequence of Beggiatoa leptomitiformis D-401.</title>
        <authorList>
            <person name="Fomenkov A."/>
            <person name="Vincze T."/>
            <person name="Grabovich M."/>
            <person name="Anton B.P."/>
            <person name="Dubinina G."/>
            <person name="Orlova M."/>
            <person name="Belousova E."/>
            <person name="Roberts R.J."/>
        </authorList>
    </citation>
    <scope>NUCLEOTIDE SEQUENCE [LARGE SCALE GENOMIC DNA]</scope>
    <source>
        <strain evidence="2">D-401</strain>
    </source>
</reference>
<protein>
    <submittedName>
        <fullName evidence="1">Uncharacterized protein</fullName>
    </submittedName>
</protein>
<sequence>MMMTLRSFYRFFYVLLGLSYGLCANAEEVTRHYLSDDPLRCEVLRFACPEQQQPFFNAQGCGCELAQAALKTAPPYYSTDALKCSTLEFTCREGFYPFFDQQGCGCQRVNATDCAEMTTGILTTLATRTADEHYLQTALKPRRRYLFNTVAACQTATFQCETGYYPFFDAQGCGCQTVPTCPKITENTVPK</sequence>
<proteinExistence type="predicted"/>
<dbReference type="Proteomes" id="UP000234271">
    <property type="component" value="Chromosome"/>
</dbReference>
<dbReference type="OrthoDB" id="8562597at2"/>
<organism evidence="1 2">
    <name type="scientific">Beggiatoa leptomitoformis</name>
    <dbReference type="NCBI Taxonomy" id="288004"/>
    <lineage>
        <taxon>Bacteria</taxon>
        <taxon>Pseudomonadati</taxon>
        <taxon>Pseudomonadota</taxon>
        <taxon>Gammaproteobacteria</taxon>
        <taxon>Thiotrichales</taxon>
        <taxon>Thiotrichaceae</taxon>
        <taxon>Beggiatoa</taxon>
    </lineage>
</organism>
<keyword evidence="2" id="KW-1185">Reference proteome</keyword>
<evidence type="ECO:0000313" key="1">
    <source>
        <dbReference type="EMBL" id="AUI67764.1"/>
    </source>
</evidence>
<dbReference type="AlphaFoldDB" id="A0A2N9YBF3"/>